<dbReference type="Pfam" id="PF01614">
    <property type="entry name" value="IclR_C"/>
    <property type="match status" value="1"/>
</dbReference>
<evidence type="ECO:0000256" key="2">
    <source>
        <dbReference type="ARBA" id="ARBA00023125"/>
    </source>
</evidence>
<dbReference type="Pfam" id="PF09339">
    <property type="entry name" value="HTH_IclR"/>
    <property type="match status" value="1"/>
</dbReference>
<dbReference type="Gene3D" id="3.30.450.40">
    <property type="match status" value="1"/>
</dbReference>
<keyword evidence="1" id="KW-0805">Transcription regulation</keyword>
<dbReference type="RefSeq" id="WP_169397224.1">
    <property type="nucleotide sequence ID" value="NZ_BAAAJH010000004.1"/>
</dbReference>
<sequence>MGDSRRGRSVLGRALAVLGSFSDERPEQTLGEIAAATGLASATTHRLVAELVEWGVLERPARGRYRIGIRLWQLGSLAPVARDLRDSALPALQDLAAVTGQVVHLVVLDDHEALFVERLAGHTDVPVRSRVGRRLPLHASGPGKVLLAHAPAEFVDEFLARKLPRTAAGTITDPGRLRRALADIRSTGYCLSRDEMTDGASSVAAPIVGPSGEVVASLSVVVPSSTENLQLLVPAVRVTAAAVTRALGPRSPLGGKRR</sequence>
<gene>
    <name evidence="6" type="ORF">HF577_18975</name>
</gene>
<dbReference type="PANTHER" id="PTHR30136">
    <property type="entry name" value="HELIX-TURN-HELIX TRANSCRIPTIONAL REGULATOR, ICLR FAMILY"/>
    <property type="match status" value="1"/>
</dbReference>
<dbReference type="EMBL" id="JAAXKY010000060">
    <property type="protein sequence ID" value="NMH79163.1"/>
    <property type="molecule type" value="Genomic_DNA"/>
</dbReference>
<dbReference type="InterPro" id="IPR005471">
    <property type="entry name" value="Tscrpt_reg_IclR_N"/>
</dbReference>
<feature type="domain" description="HTH iclR-type" evidence="4">
    <location>
        <begin position="8"/>
        <end position="69"/>
    </location>
</feature>
<evidence type="ECO:0000259" key="4">
    <source>
        <dbReference type="PROSITE" id="PS51077"/>
    </source>
</evidence>
<dbReference type="InterPro" id="IPR036390">
    <property type="entry name" value="WH_DNA-bd_sf"/>
</dbReference>
<name>A0ABX1RIV2_9PSEU</name>
<dbReference type="SUPFAM" id="SSF46785">
    <property type="entry name" value="Winged helix' DNA-binding domain"/>
    <property type="match status" value="1"/>
</dbReference>
<dbReference type="SUPFAM" id="SSF55781">
    <property type="entry name" value="GAF domain-like"/>
    <property type="match status" value="1"/>
</dbReference>
<keyword evidence="2" id="KW-0238">DNA-binding</keyword>
<dbReference type="InterPro" id="IPR029016">
    <property type="entry name" value="GAF-like_dom_sf"/>
</dbReference>
<comment type="caution">
    <text evidence="6">The sequence shown here is derived from an EMBL/GenBank/DDBJ whole genome shotgun (WGS) entry which is preliminary data.</text>
</comment>
<evidence type="ECO:0000256" key="1">
    <source>
        <dbReference type="ARBA" id="ARBA00023015"/>
    </source>
</evidence>
<organism evidence="6 7">
    <name type="scientific">Pseudonocardia xinjiangensis</name>
    <dbReference type="NCBI Taxonomy" id="75289"/>
    <lineage>
        <taxon>Bacteria</taxon>
        <taxon>Bacillati</taxon>
        <taxon>Actinomycetota</taxon>
        <taxon>Actinomycetes</taxon>
        <taxon>Pseudonocardiales</taxon>
        <taxon>Pseudonocardiaceae</taxon>
        <taxon>Pseudonocardia</taxon>
    </lineage>
</organism>
<dbReference type="InterPro" id="IPR036388">
    <property type="entry name" value="WH-like_DNA-bd_sf"/>
</dbReference>
<dbReference type="Proteomes" id="UP001296706">
    <property type="component" value="Unassembled WGS sequence"/>
</dbReference>
<feature type="domain" description="IclR-ED" evidence="5">
    <location>
        <begin position="70"/>
        <end position="249"/>
    </location>
</feature>
<dbReference type="PROSITE" id="PS51078">
    <property type="entry name" value="ICLR_ED"/>
    <property type="match status" value="1"/>
</dbReference>
<dbReference type="PANTHER" id="PTHR30136:SF24">
    <property type="entry name" value="HTH-TYPE TRANSCRIPTIONAL REPRESSOR ALLR"/>
    <property type="match status" value="1"/>
</dbReference>
<evidence type="ECO:0000313" key="7">
    <source>
        <dbReference type="Proteomes" id="UP001296706"/>
    </source>
</evidence>
<proteinExistence type="predicted"/>
<accession>A0ABX1RIV2</accession>
<dbReference type="Gene3D" id="1.10.10.10">
    <property type="entry name" value="Winged helix-like DNA-binding domain superfamily/Winged helix DNA-binding domain"/>
    <property type="match status" value="1"/>
</dbReference>
<dbReference type="InterPro" id="IPR014757">
    <property type="entry name" value="Tscrpt_reg_IclR_C"/>
</dbReference>
<evidence type="ECO:0000256" key="3">
    <source>
        <dbReference type="ARBA" id="ARBA00023163"/>
    </source>
</evidence>
<keyword evidence="7" id="KW-1185">Reference proteome</keyword>
<protein>
    <submittedName>
        <fullName evidence="6">IclR family transcriptional regulator</fullName>
    </submittedName>
</protein>
<dbReference type="PROSITE" id="PS51077">
    <property type="entry name" value="HTH_ICLR"/>
    <property type="match status" value="1"/>
</dbReference>
<dbReference type="SMART" id="SM00346">
    <property type="entry name" value="HTH_ICLR"/>
    <property type="match status" value="1"/>
</dbReference>
<keyword evidence="3" id="KW-0804">Transcription</keyword>
<reference evidence="6 7" key="1">
    <citation type="submission" date="2020-04" db="EMBL/GenBank/DDBJ databases">
        <authorList>
            <person name="Klaysubun C."/>
            <person name="Duangmal K."/>
            <person name="Lipun K."/>
        </authorList>
    </citation>
    <scope>NUCLEOTIDE SEQUENCE [LARGE SCALE GENOMIC DNA]</scope>
    <source>
        <strain evidence="6 7">JCM 11839</strain>
    </source>
</reference>
<evidence type="ECO:0000313" key="6">
    <source>
        <dbReference type="EMBL" id="NMH79163.1"/>
    </source>
</evidence>
<dbReference type="InterPro" id="IPR050707">
    <property type="entry name" value="HTH_MetabolicPath_Reg"/>
</dbReference>
<evidence type="ECO:0000259" key="5">
    <source>
        <dbReference type="PROSITE" id="PS51078"/>
    </source>
</evidence>